<comment type="caution">
    <text evidence="2">The sequence shown here is derived from an EMBL/GenBank/DDBJ whole genome shotgun (WGS) entry which is preliminary data.</text>
</comment>
<keyword evidence="1" id="KW-1133">Transmembrane helix</keyword>
<evidence type="ECO:0008006" key="4">
    <source>
        <dbReference type="Google" id="ProtNLM"/>
    </source>
</evidence>
<dbReference type="InterPro" id="IPR032675">
    <property type="entry name" value="LRR_dom_sf"/>
</dbReference>
<evidence type="ECO:0000256" key="1">
    <source>
        <dbReference type="SAM" id="Phobius"/>
    </source>
</evidence>
<gene>
    <name evidence="2" type="ORF">D9758_005774</name>
</gene>
<accession>A0A8H5GJZ8</accession>
<keyword evidence="3" id="KW-1185">Reference proteome</keyword>
<dbReference type="Proteomes" id="UP000559256">
    <property type="component" value="Unassembled WGS sequence"/>
</dbReference>
<evidence type="ECO:0000313" key="3">
    <source>
        <dbReference type="Proteomes" id="UP000559256"/>
    </source>
</evidence>
<organism evidence="2 3">
    <name type="scientific">Tetrapyrgos nigripes</name>
    <dbReference type="NCBI Taxonomy" id="182062"/>
    <lineage>
        <taxon>Eukaryota</taxon>
        <taxon>Fungi</taxon>
        <taxon>Dikarya</taxon>
        <taxon>Basidiomycota</taxon>
        <taxon>Agaricomycotina</taxon>
        <taxon>Agaricomycetes</taxon>
        <taxon>Agaricomycetidae</taxon>
        <taxon>Agaricales</taxon>
        <taxon>Marasmiineae</taxon>
        <taxon>Marasmiaceae</taxon>
        <taxon>Tetrapyrgos</taxon>
    </lineage>
</organism>
<dbReference type="Gene3D" id="3.80.10.10">
    <property type="entry name" value="Ribonuclease Inhibitor"/>
    <property type="match status" value="1"/>
</dbReference>
<keyword evidence="1" id="KW-0472">Membrane</keyword>
<reference evidence="2 3" key="1">
    <citation type="journal article" date="2020" name="ISME J.">
        <title>Uncovering the hidden diversity of litter-decomposition mechanisms in mushroom-forming fungi.</title>
        <authorList>
            <person name="Floudas D."/>
            <person name="Bentzer J."/>
            <person name="Ahren D."/>
            <person name="Johansson T."/>
            <person name="Persson P."/>
            <person name="Tunlid A."/>
        </authorList>
    </citation>
    <scope>NUCLEOTIDE SEQUENCE [LARGE SCALE GENOMIC DNA]</scope>
    <source>
        <strain evidence="2 3">CBS 291.85</strain>
    </source>
</reference>
<keyword evidence="1" id="KW-0812">Transmembrane</keyword>
<proteinExistence type="predicted"/>
<feature type="transmembrane region" description="Helical" evidence="1">
    <location>
        <begin position="59"/>
        <end position="77"/>
    </location>
</feature>
<dbReference type="EMBL" id="JAACJM010000024">
    <property type="protein sequence ID" value="KAF5366161.1"/>
    <property type="molecule type" value="Genomic_DNA"/>
</dbReference>
<sequence>MSTSASQLRFRDVAVLPPSTSLLSVIVVDNPSRRPNFTVHRESQLQVVQSLGLLVPTTALIWFSGCTTMAWSMPFLLQRLGVRKVSSLYKEAYINEYHNKNMPNLTPIHRILSLNPTSCYRMGGGRVTPLPLRLSPPTFATCIGADQYILLRIPIMSLPSETRLFRPPENNYVSVITLPVEITREIFSYCCTPGLSVEGRNISAPTLILSQTCMTWKAVALGVPELWSEFSLSIDRDHPRTTEDLVDTYLSRSASSPLTLSVSAVPGDEDDEGEYYFKCLWTILESMFGNSHRWKSASFNFGEALLYKFDLFLHPEPESTSSERLYPRLKALTIITTFGSVGDSEVLSGIWKHAPVLQSLCIEGYDEDSPLLFSSELLQSLRFCNSCPSLANAFQLLTNCPNLQEFYFTIEHLEEDDDVLSPSFTHSQLRSLSCEVPSHDLCNLLSSFTFPSLTSLNLGLSIIVGSETFSVFSPMKDMFQRSGCSLRVLKLATGGLFASTEELIEILSLTPTVTDFVLNVSEQLNLLSIEFFQSLSFRDDNGDKPAVHDIILPQLESFRVAGFEDLSLESFDYPHPEAMLTMINSRRQLPTNFSNSTQLRQLARFEWSAFLGRPEIGGQWMDSFTSDIEPGLRALEREGLELSLEIERRWLNT</sequence>
<protein>
    <recommendedName>
        <fullName evidence="4">F-box domain-containing protein</fullName>
    </recommendedName>
</protein>
<evidence type="ECO:0000313" key="2">
    <source>
        <dbReference type="EMBL" id="KAF5366161.1"/>
    </source>
</evidence>
<name>A0A8H5GJZ8_9AGAR</name>
<dbReference type="AlphaFoldDB" id="A0A8H5GJZ8"/>
<dbReference type="OrthoDB" id="3221235at2759"/>